<protein>
    <submittedName>
        <fullName evidence="2">Uncharacterized protein</fullName>
    </submittedName>
</protein>
<proteinExistence type="predicted"/>
<name>A0A8K0PJC7_9PEZI</name>
<gene>
    <name evidence="2" type="ORF">KVT40_001181</name>
</gene>
<dbReference type="Proteomes" id="UP000809789">
    <property type="component" value="Unassembled WGS sequence"/>
</dbReference>
<evidence type="ECO:0000313" key="3">
    <source>
        <dbReference type="Proteomes" id="UP000809789"/>
    </source>
</evidence>
<reference evidence="2" key="1">
    <citation type="submission" date="2021-07" db="EMBL/GenBank/DDBJ databases">
        <title>Elsinoe batatas strain:CRI-CJ2 Genome sequencing and assembly.</title>
        <authorList>
            <person name="Huang L."/>
        </authorList>
    </citation>
    <scope>NUCLEOTIDE SEQUENCE</scope>
    <source>
        <strain evidence="2">CRI-CJ2</strain>
    </source>
</reference>
<feature type="region of interest" description="Disordered" evidence="1">
    <location>
        <begin position="219"/>
        <end position="315"/>
    </location>
</feature>
<sequence>MTADQYLCSIIAEGSPEISTPASTSDQAVAPDSLHDTNPHIAVYNQVQHGRGNKDNDLFLFHGYYRVTGVTFCSPHSVALKDLLKRKWTWKDRQGNEVAKERDMDHWRESFKHEWAELKMEKDEEWEKENGPPKIEKKVVAAGKGRKERGEKKGVNELLKEMRLEGEKGVKVEQPNEVGTDTPKDTALKNTGEMTAGEFNQMHGRERYTVVFNAADGKEVDRTERSKGMVTPEESKEISKLEESKKMVEPSDTRGIVTPEESKEISKPQGSKKMNTTDDSKEAIIPEASKEKLDPGSFKEELDPEASNAVITAEDTKEVIPADKSEGTITIGISSDTFTTESSNAAISAEDSKDAISAEDFKGAVAGEGPKESIIIARGSQETPTIADPKEMAQEGTKD</sequence>
<feature type="compositionally biased region" description="Basic and acidic residues" evidence="1">
    <location>
        <begin position="275"/>
        <end position="301"/>
    </location>
</feature>
<feature type="compositionally biased region" description="Basic and acidic residues" evidence="1">
    <location>
        <begin position="388"/>
        <end position="399"/>
    </location>
</feature>
<keyword evidence="3" id="KW-1185">Reference proteome</keyword>
<feature type="compositionally biased region" description="Basic and acidic residues" evidence="1">
    <location>
        <begin position="219"/>
        <end position="252"/>
    </location>
</feature>
<dbReference type="OrthoDB" id="3934332at2759"/>
<organism evidence="2 3">
    <name type="scientific">Elsinoe batatas</name>
    <dbReference type="NCBI Taxonomy" id="2601811"/>
    <lineage>
        <taxon>Eukaryota</taxon>
        <taxon>Fungi</taxon>
        <taxon>Dikarya</taxon>
        <taxon>Ascomycota</taxon>
        <taxon>Pezizomycotina</taxon>
        <taxon>Dothideomycetes</taxon>
        <taxon>Dothideomycetidae</taxon>
        <taxon>Myriangiales</taxon>
        <taxon>Elsinoaceae</taxon>
        <taxon>Elsinoe</taxon>
    </lineage>
</organism>
<feature type="region of interest" description="Disordered" evidence="1">
    <location>
        <begin position="376"/>
        <end position="399"/>
    </location>
</feature>
<accession>A0A8K0PJC7</accession>
<evidence type="ECO:0000256" key="1">
    <source>
        <dbReference type="SAM" id="MobiDB-lite"/>
    </source>
</evidence>
<evidence type="ECO:0000313" key="2">
    <source>
        <dbReference type="EMBL" id="KAG8632041.1"/>
    </source>
</evidence>
<dbReference type="AlphaFoldDB" id="A0A8K0PJC7"/>
<dbReference type="EMBL" id="JAESVG020000001">
    <property type="protein sequence ID" value="KAG8632041.1"/>
    <property type="molecule type" value="Genomic_DNA"/>
</dbReference>
<comment type="caution">
    <text evidence="2">The sequence shown here is derived from an EMBL/GenBank/DDBJ whole genome shotgun (WGS) entry which is preliminary data.</text>
</comment>